<comment type="caution">
    <text evidence="1">The sequence shown here is derived from an EMBL/GenBank/DDBJ whole genome shotgun (WGS) entry which is preliminary data.</text>
</comment>
<evidence type="ECO:0000313" key="2">
    <source>
        <dbReference type="Proteomes" id="UP000568751"/>
    </source>
</evidence>
<evidence type="ECO:0000313" key="1">
    <source>
        <dbReference type="EMBL" id="NYT26917.1"/>
    </source>
</evidence>
<dbReference type="EMBL" id="JACCHT010000001">
    <property type="protein sequence ID" value="NYT26917.1"/>
    <property type="molecule type" value="Genomic_DNA"/>
</dbReference>
<protein>
    <submittedName>
        <fullName evidence="1">Uncharacterized protein</fullName>
    </submittedName>
</protein>
<organism evidence="1 2">
    <name type="scientific">Candidatus Thiodubiliella endoseptemdiera</name>
    <dbReference type="NCBI Taxonomy" id="2738886"/>
    <lineage>
        <taxon>Bacteria</taxon>
        <taxon>Pseudomonadati</taxon>
        <taxon>Pseudomonadota</taxon>
        <taxon>Gammaproteobacteria</taxon>
        <taxon>Candidatus Pseudothioglobaceae</taxon>
        <taxon>Candidatus Thiodubiliella</taxon>
    </lineage>
</organism>
<proteinExistence type="predicted"/>
<accession>A0A853F0F6</accession>
<sequence>MKNMQAIIDENKGKDIKYGVPEGCITGVLEDNEETQAIIAEIKKFSRIANN</sequence>
<dbReference type="Proteomes" id="UP000568751">
    <property type="component" value="Unassembled WGS sequence"/>
</dbReference>
<gene>
    <name evidence="1" type="ORF">H0A76_02790</name>
</gene>
<reference evidence="1 2" key="1">
    <citation type="submission" date="2020-05" db="EMBL/GenBank/DDBJ databases">
        <title>Horizontal transmission and recombination maintain forever young bacterial symbiont genomes.</title>
        <authorList>
            <person name="Russell S.L."/>
            <person name="Pepper-Tunick E."/>
            <person name="Svedberg J."/>
            <person name="Byrne A."/>
            <person name="Ruelas Castillo J."/>
            <person name="Vollmers C."/>
            <person name="Beinart R.A."/>
            <person name="Corbett-Detig R."/>
        </authorList>
    </citation>
    <scope>NUCLEOTIDE SEQUENCE [LARGE SCALE GENOMIC DNA]</scope>
    <source>
        <strain evidence="1">455</strain>
    </source>
</reference>
<dbReference type="AlphaFoldDB" id="A0A853F0F6"/>
<name>A0A853F0F6_9GAMM</name>